<evidence type="ECO:0000256" key="2">
    <source>
        <dbReference type="SAM" id="SignalP"/>
    </source>
</evidence>
<feature type="signal peptide" evidence="2">
    <location>
        <begin position="1"/>
        <end position="38"/>
    </location>
</feature>
<feature type="region of interest" description="Disordered" evidence="1">
    <location>
        <begin position="345"/>
        <end position="382"/>
    </location>
</feature>
<evidence type="ECO:0000313" key="3">
    <source>
        <dbReference type="EMBL" id="CEL65700.1"/>
    </source>
</evidence>
<name>A0A0F7UAL9_NEOCL</name>
<evidence type="ECO:0000256" key="1">
    <source>
        <dbReference type="SAM" id="MobiDB-lite"/>
    </source>
</evidence>
<feature type="chain" id="PRO_5002523144" evidence="2">
    <location>
        <begin position="39"/>
        <end position="382"/>
    </location>
</feature>
<dbReference type="EMBL" id="LN714479">
    <property type="protein sequence ID" value="CEL65700.1"/>
    <property type="molecule type" value="Genomic_DNA"/>
</dbReference>
<gene>
    <name evidence="3" type="ORF">BN1204_015380</name>
</gene>
<organism evidence="3">
    <name type="scientific">Neospora caninum (strain Liverpool)</name>
    <dbReference type="NCBI Taxonomy" id="572307"/>
    <lineage>
        <taxon>Eukaryota</taxon>
        <taxon>Sar</taxon>
        <taxon>Alveolata</taxon>
        <taxon>Apicomplexa</taxon>
        <taxon>Conoidasida</taxon>
        <taxon>Coccidia</taxon>
        <taxon>Eucoccidiorida</taxon>
        <taxon>Eimeriorina</taxon>
        <taxon>Sarcocystidae</taxon>
        <taxon>Neospora</taxon>
    </lineage>
</organism>
<dbReference type="AlphaFoldDB" id="A0A0F7UAL9"/>
<protein>
    <submittedName>
        <fullName evidence="3">Uncharacterized protein</fullName>
    </submittedName>
</protein>
<keyword evidence="2" id="KW-0732">Signal</keyword>
<accession>A0A0F7UAL9</accession>
<feature type="compositionally biased region" description="Basic and acidic residues" evidence="1">
    <location>
        <begin position="345"/>
        <end position="357"/>
    </location>
</feature>
<reference evidence="3" key="1">
    <citation type="journal article" date="2015" name="PLoS ONE">
        <title>Comprehensive Evaluation of Toxoplasma gondii VEG and Neospora caninum LIV Genomes with Tachyzoite Stage Transcriptome and Proteome Defines Novel Transcript Features.</title>
        <authorList>
            <person name="Ramaprasad A."/>
            <person name="Mourier T."/>
            <person name="Naeem R."/>
            <person name="Malas T.B."/>
            <person name="Moussa E."/>
            <person name="Panigrahi A."/>
            <person name="Vermont S.J."/>
            <person name="Otto T.D."/>
            <person name="Wastling J."/>
            <person name="Pain A."/>
        </authorList>
    </citation>
    <scope>NUCLEOTIDE SEQUENCE</scope>
    <source>
        <strain evidence="3">Liverpool</strain>
    </source>
</reference>
<proteinExistence type="predicted"/>
<sequence>MACGTHFCRRSVTTAASTCFLLLPCWYLLLSCTQGSEALSASSTMQTMSSVAHRREHQTATRGAAEAALALAEKVAKDAMAAAYNEAFRKWTGISHPDFHTTDVENCRIVLSFDVAKRKKAMGGVTEILSVVVDNAKQQLTVKYLERPSIRNATDVRRASSWLKRKLAVDSKEEVVPVSETIEVPSACMADEYSRYFVVKRSKKQGTQRVFAAIVELAFHPGSFVVPRDIAKRSQLDLILRQLQHKQITEGLWEMMPGCMMFIRVQSQLRGAPRVAINPSRGTVEFRGEEVKGVGSKALPKECTWDDPNSVSVMTRHNRTVGSDMWDVLLFMTNAPSETRKEYELPKAAEVERREELTQLSSLDESVQDNDMKVGASPVLAN</sequence>